<reference evidence="1 2" key="1">
    <citation type="journal article" date="2019" name="Genome Biol. Evol.">
        <title>Day and night: Metabolic profiles and evolutionary relationships of six axenic non-marine cyanobacteria.</title>
        <authorList>
            <person name="Will S.E."/>
            <person name="Henke P."/>
            <person name="Boedeker C."/>
            <person name="Huang S."/>
            <person name="Brinkmann H."/>
            <person name="Rohde M."/>
            <person name="Jarek M."/>
            <person name="Friedl T."/>
            <person name="Seufert S."/>
            <person name="Schumacher M."/>
            <person name="Overmann J."/>
            <person name="Neumann-Schaal M."/>
            <person name="Petersen J."/>
        </authorList>
    </citation>
    <scope>NUCLEOTIDE SEQUENCE [LARGE SCALE GENOMIC DNA]</scope>
    <source>
        <strain evidence="1 2">PCC 6912</strain>
    </source>
</reference>
<name>A0A3S0XPI0_CHLFR</name>
<sequence length="127" mass="14600">MRSLSPSELKLLNSADFNTSEFNNIPDTNQTITALPAPPEQLAYENLSEKLHFFSLRDQLIFMFKPALRKEYEAYVSQQAGNVGYRTLVPKNLQQASDLTVANLYYYFKIRDESEIERAEIMEALAI</sequence>
<dbReference type="RefSeq" id="WP_016878439.1">
    <property type="nucleotide sequence ID" value="NZ_AJLN01000078.1"/>
</dbReference>
<dbReference type="AlphaFoldDB" id="A0A3S0XPI0"/>
<proteinExistence type="predicted"/>
<evidence type="ECO:0000313" key="2">
    <source>
        <dbReference type="Proteomes" id="UP000268857"/>
    </source>
</evidence>
<accession>A0A3S0XPI0</accession>
<dbReference type="STRING" id="211165.GCA_000317285_02783"/>
<organism evidence="1 2">
    <name type="scientific">Chlorogloeopsis fritschii PCC 6912</name>
    <dbReference type="NCBI Taxonomy" id="211165"/>
    <lineage>
        <taxon>Bacteria</taxon>
        <taxon>Bacillati</taxon>
        <taxon>Cyanobacteriota</taxon>
        <taxon>Cyanophyceae</taxon>
        <taxon>Nostocales</taxon>
        <taxon>Chlorogloeopsidaceae</taxon>
        <taxon>Chlorogloeopsis</taxon>
    </lineage>
</organism>
<comment type="caution">
    <text evidence="1">The sequence shown here is derived from an EMBL/GenBank/DDBJ whole genome shotgun (WGS) entry which is preliminary data.</text>
</comment>
<dbReference type="Proteomes" id="UP000268857">
    <property type="component" value="Unassembled WGS sequence"/>
</dbReference>
<gene>
    <name evidence="1" type="ORF">PCC6912_38890</name>
</gene>
<keyword evidence="2" id="KW-1185">Reference proteome</keyword>
<dbReference type="EMBL" id="RSCJ01000017">
    <property type="protein sequence ID" value="RUR77498.1"/>
    <property type="molecule type" value="Genomic_DNA"/>
</dbReference>
<dbReference type="OrthoDB" id="443082at2"/>
<evidence type="ECO:0000313" key="1">
    <source>
        <dbReference type="EMBL" id="RUR77498.1"/>
    </source>
</evidence>
<protein>
    <submittedName>
        <fullName evidence="1">Uncharacterized protein</fullName>
    </submittedName>
</protein>